<sequence>MIDKWTHIVMYGGTCGVIWLEHLAKYKRVKWNKIIIWALLAPILMGGLIEILQKYCTGGMRSGEWLDFAADTIGVGLAFIIGSLLAMCFSKV</sequence>
<dbReference type="Proteomes" id="UP001319045">
    <property type="component" value="Chromosome"/>
</dbReference>
<feature type="transmembrane region" description="Helical" evidence="1">
    <location>
        <begin position="72"/>
        <end position="89"/>
    </location>
</feature>
<keyword evidence="1" id="KW-0472">Membrane</keyword>
<evidence type="ECO:0008006" key="4">
    <source>
        <dbReference type="Google" id="ProtNLM"/>
    </source>
</evidence>
<evidence type="ECO:0000313" key="2">
    <source>
        <dbReference type="EMBL" id="BCS85506.1"/>
    </source>
</evidence>
<protein>
    <recommendedName>
        <fullName evidence="4">VanZ family protein</fullName>
    </recommendedName>
</protein>
<keyword evidence="1" id="KW-0812">Transmembrane</keyword>
<proteinExistence type="predicted"/>
<reference evidence="2 3" key="1">
    <citation type="journal article" date="2022" name="Int. J. Syst. Evol. Microbiol.">
        <title>Prevotella herbatica sp. nov., a plant polysaccharide-decomposing anaerobic bacterium isolated from a methanogenic reactor.</title>
        <authorList>
            <person name="Uek A."/>
            <person name="Tonouchi A."/>
            <person name="Kaku N."/>
            <person name="Ueki K."/>
        </authorList>
    </citation>
    <scope>NUCLEOTIDE SEQUENCE [LARGE SCALE GENOMIC DNA]</scope>
    <source>
        <strain evidence="2 3">WR041</strain>
    </source>
</reference>
<gene>
    <name evidence="2" type="ORF">prwr041_13990</name>
</gene>
<organism evidence="2 3">
    <name type="scientific">Prevotella herbatica</name>
    <dbReference type="NCBI Taxonomy" id="2801997"/>
    <lineage>
        <taxon>Bacteria</taxon>
        <taxon>Pseudomonadati</taxon>
        <taxon>Bacteroidota</taxon>
        <taxon>Bacteroidia</taxon>
        <taxon>Bacteroidales</taxon>
        <taxon>Prevotellaceae</taxon>
        <taxon>Prevotella</taxon>
    </lineage>
</organism>
<keyword evidence="1" id="KW-1133">Transmembrane helix</keyword>
<feature type="transmembrane region" description="Helical" evidence="1">
    <location>
        <begin position="34"/>
        <end position="52"/>
    </location>
</feature>
<name>A0ABM7NYC5_9BACT</name>
<dbReference type="NCBIfam" id="NF037970">
    <property type="entry name" value="vanZ_1"/>
    <property type="match status" value="1"/>
</dbReference>
<keyword evidence="3" id="KW-1185">Reference proteome</keyword>
<evidence type="ECO:0000256" key="1">
    <source>
        <dbReference type="SAM" id="Phobius"/>
    </source>
</evidence>
<dbReference type="EMBL" id="AP024484">
    <property type="protein sequence ID" value="BCS85506.1"/>
    <property type="molecule type" value="Genomic_DNA"/>
</dbReference>
<evidence type="ECO:0000313" key="3">
    <source>
        <dbReference type="Proteomes" id="UP001319045"/>
    </source>
</evidence>
<accession>A0ABM7NYC5</accession>